<evidence type="ECO:0000259" key="1">
    <source>
        <dbReference type="Pfam" id="PF00144"/>
    </source>
</evidence>
<dbReference type="EMBL" id="FNBD01000024">
    <property type="protein sequence ID" value="SDF54875.1"/>
    <property type="molecule type" value="Genomic_DNA"/>
</dbReference>
<evidence type="ECO:0000313" key="3">
    <source>
        <dbReference type="Proteomes" id="UP000182114"/>
    </source>
</evidence>
<dbReference type="InterPro" id="IPR012338">
    <property type="entry name" value="Beta-lactam/transpept-like"/>
</dbReference>
<keyword evidence="3" id="KW-1185">Reference proteome</keyword>
<dbReference type="SUPFAM" id="SSF56601">
    <property type="entry name" value="beta-lactamase/transpeptidase-like"/>
    <property type="match status" value="1"/>
</dbReference>
<dbReference type="InterPro" id="IPR050491">
    <property type="entry name" value="AmpC-like"/>
</dbReference>
<dbReference type="RefSeq" id="WP_074539574.1">
    <property type="nucleotide sequence ID" value="NZ_FNBD01000024.1"/>
</dbReference>
<dbReference type="PANTHER" id="PTHR46825:SF9">
    <property type="entry name" value="BETA-LACTAMASE-RELATED DOMAIN-CONTAINING PROTEIN"/>
    <property type="match status" value="1"/>
</dbReference>
<organism evidence="2 3">
    <name type="scientific">Cellulophaga baltica</name>
    <dbReference type="NCBI Taxonomy" id="76594"/>
    <lineage>
        <taxon>Bacteria</taxon>
        <taxon>Pseudomonadati</taxon>
        <taxon>Bacteroidota</taxon>
        <taxon>Flavobacteriia</taxon>
        <taxon>Flavobacteriales</taxon>
        <taxon>Flavobacteriaceae</taxon>
        <taxon>Cellulophaga</taxon>
    </lineage>
</organism>
<evidence type="ECO:0000313" key="2">
    <source>
        <dbReference type="EMBL" id="SDF54875.1"/>
    </source>
</evidence>
<dbReference type="InterPro" id="IPR001466">
    <property type="entry name" value="Beta-lactam-related"/>
</dbReference>
<dbReference type="PANTHER" id="PTHR46825">
    <property type="entry name" value="D-ALANYL-D-ALANINE-CARBOXYPEPTIDASE/ENDOPEPTIDASE AMPH"/>
    <property type="match status" value="1"/>
</dbReference>
<feature type="domain" description="Beta-lactamase-related" evidence="1">
    <location>
        <begin position="37"/>
        <end position="369"/>
    </location>
</feature>
<reference evidence="3" key="1">
    <citation type="submission" date="2016-10" db="EMBL/GenBank/DDBJ databases">
        <authorList>
            <person name="Varghese N."/>
            <person name="Submissions S."/>
        </authorList>
    </citation>
    <scope>NUCLEOTIDE SEQUENCE [LARGE SCALE GENOMIC DNA]</scope>
    <source>
        <strain evidence="3">DSM 24729</strain>
    </source>
</reference>
<sequence>MKNFIYFIIIIVTASCSNYKNSIAKDYSFISDSLKIDSKLNEYKLPGFSITVFENYKIVHTQQWGVKAANKQEKIEESTAFSTASITKPVTALLCLILEEKGLINLDEPIKKHLKRWQLPECKFTTDVEVTWKHLLSHTAGTSQHGFADFYEGDTIPTIVQSLKGQLPRYKDKEIEFLFIPGTSWKYSGGGFVIVQMALEDHFKKPIAELALEYIFTPLNLKNTTMIQPNEKGFLSNVTKVHDEDGNIIKTGLPITPQLAPSGMWSTPTDLAKLTIEIQKALRNEVNTVISHEVAKKTTEIAALKDAVGGWSLGWQLSFGYDNYNWFQCNGSNTGVGGDIFATIEDGNGFVIFANGEKPNRFPVIDYTRNTLLRIMKWKKEIPKNKIKPISTNLQNTLVGTYDDFLYQQSFETTIVAKNNRLYVQSPFFEHFKGTRESEMVYLGDNVFKIIDYPNFLKLEMDESGQSINFIIFRDSPDTLAVNIPLNKKEK</sequence>
<accession>A0A1G7LZE1</accession>
<dbReference type="Gene3D" id="3.40.710.10">
    <property type="entry name" value="DD-peptidase/beta-lactamase superfamily"/>
    <property type="match status" value="1"/>
</dbReference>
<dbReference type="Proteomes" id="UP000182114">
    <property type="component" value="Unassembled WGS sequence"/>
</dbReference>
<name>A0A1G7LZE1_9FLAO</name>
<protein>
    <submittedName>
        <fullName evidence="2">CubicO group peptidase, beta-lactamase class C family</fullName>
    </submittedName>
</protein>
<dbReference type="AlphaFoldDB" id="A0A1G7LZE1"/>
<proteinExistence type="predicted"/>
<dbReference type="PROSITE" id="PS51257">
    <property type="entry name" value="PROKAR_LIPOPROTEIN"/>
    <property type="match status" value="1"/>
</dbReference>
<dbReference type="Pfam" id="PF00144">
    <property type="entry name" value="Beta-lactamase"/>
    <property type="match status" value="1"/>
</dbReference>
<gene>
    <name evidence="2" type="ORF">SAMN04487992_12415</name>
</gene>